<sequence length="216" mass="26050">MGYKIGRRLRLLDYHQIFLFDIDKYNPEVYYNKKITNEWLAIRPLFVITSGLELLNANPFRLIDDLMMHLSEIEKYIKDCLDLDLKKNEYFFLNLSSELKDFLMKGRELFQTAKDSLIHISRPEKKIQEEHTIIETDKKGPYSLTSKLLLSMFENAFQNDKEKGILVEDRGFRSLSDLHERNKEQYLFSRQTYYNCFRSSNLEIILEKRERNKRRK</sequence>
<accession>A0A0F8WW02</accession>
<organism evidence="1">
    <name type="scientific">marine sediment metagenome</name>
    <dbReference type="NCBI Taxonomy" id="412755"/>
    <lineage>
        <taxon>unclassified sequences</taxon>
        <taxon>metagenomes</taxon>
        <taxon>ecological metagenomes</taxon>
    </lineage>
</organism>
<comment type="caution">
    <text evidence="1">The sequence shown here is derived from an EMBL/GenBank/DDBJ whole genome shotgun (WGS) entry which is preliminary data.</text>
</comment>
<reference evidence="1" key="1">
    <citation type="journal article" date="2015" name="Nature">
        <title>Complex archaea that bridge the gap between prokaryotes and eukaryotes.</title>
        <authorList>
            <person name="Spang A."/>
            <person name="Saw J.H."/>
            <person name="Jorgensen S.L."/>
            <person name="Zaremba-Niedzwiedzka K."/>
            <person name="Martijn J."/>
            <person name="Lind A.E."/>
            <person name="van Eijk R."/>
            <person name="Schleper C."/>
            <person name="Guy L."/>
            <person name="Ettema T.J."/>
        </authorList>
    </citation>
    <scope>NUCLEOTIDE SEQUENCE</scope>
</reference>
<protein>
    <submittedName>
        <fullName evidence="1">Uncharacterized protein</fullName>
    </submittedName>
</protein>
<name>A0A0F8WW02_9ZZZZ</name>
<dbReference type="AlphaFoldDB" id="A0A0F8WW02"/>
<evidence type="ECO:0000313" key="1">
    <source>
        <dbReference type="EMBL" id="KKK60838.1"/>
    </source>
</evidence>
<proteinExistence type="predicted"/>
<dbReference type="EMBL" id="LAZR01062770">
    <property type="protein sequence ID" value="KKK60838.1"/>
    <property type="molecule type" value="Genomic_DNA"/>
</dbReference>
<gene>
    <name evidence="1" type="ORF">LCGC14_3020360</name>
</gene>